<keyword evidence="4 7" id="KW-0460">Magnesium</keyword>
<dbReference type="CDD" id="cd03313">
    <property type="entry name" value="enolase"/>
    <property type="match status" value="1"/>
</dbReference>
<dbReference type="EC" id="4.2.1.11" evidence="3"/>
<dbReference type="NCBIfam" id="TIGR01060">
    <property type="entry name" value="eno"/>
    <property type="match status" value="1"/>
</dbReference>
<sequence length="462" mass="50416">MSVQEYLDKHLLSRKLEDAVNAAVRAKTSDPVLFISNHMKKAVQSVITKVKARQILDSRGIPTVEVDLYTNKGMFRASVPSGNSTGMYEAVELRDGDKGVYLGNGVAKAVKNINDKIAEALVGMDPTLQSQIDQAMIDLDRTEKKGELGANAILAVSIAACRAGAAEKEVSLYKHIADLSGKTNPTLPVPAFTVISGGKHAGSNLAIQEIMVLPIGASKFEEALRMGTETYHHLKAVITEKSGAHNCNVGEDEALDLVKEAISRTGYNDKIKIALDVSATNFCIGKRYDLDFQSPQKSGQNFKSAEDMIELYKELCSEYPIVSIEDPFDKEDWEHIKYISNLGICQIVGDDLLMSNAKRIEKAITESACNALLLKVNQVGTVTEVIDVVKQAKEAHWGVVTSHRCGETIDSFIADLSVGLASGVIKSGAPCRGERLEKYNQLLRIEEELGEQAVYAGEDWRQ</sequence>
<dbReference type="InterPro" id="IPR036849">
    <property type="entry name" value="Enolase-like_C_sf"/>
</dbReference>
<evidence type="ECO:0000313" key="11">
    <source>
        <dbReference type="Proteomes" id="UP000743370"/>
    </source>
</evidence>
<protein>
    <recommendedName>
        <fullName evidence="3">phosphopyruvate hydratase</fullName>
        <ecNumber evidence="3">4.2.1.11</ecNumber>
    </recommendedName>
</protein>
<dbReference type="SUPFAM" id="SSF51604">
    <property type="entry name" value="Enolase C-terminal domain-like"/>
    <property type="match status" value="1"/>
</dbReference>
<gene>
    <name evidence="10" type="ORF">HKW66_Vig0253570</name>
</gene>
<dbReference type="SFLD" id="SFLDS00001">
    <property type="entry name" value="Enolase"/>
    <property type="match status" value="1"/>
</dbReference>
<evidence type="ECO:0000256" key="4">
    <source>
        <dbReference type="ARBA" id="ARBA00022842"/>
    </source>
</evidence>
<dbReference type="AlphaFoldDB" id="A0A8T0K4S0"/>
<dbReference type="GO" id="GO:0000287">
    <property type="term" value="F:magnesium ion binding"/>
    <property type="evidence" value="ECO:0007669"/>
    <property type="project" value="InterPro"/>
</dbReference>
<dbReference type="Proteomes" id="UP000743370">
    <property type="component" value="Unassembled WGS sequence"/>
</dbReference>
<comment type="similarity">
    <text evidence="2">Belongs to the enolase family.</text>
</comment>
<feature type="binding site" evidence="7">
    <location>
        <position position="325"/>
    </location>
    <ligand>
        <name>Mg(2+)</name>
        <dbReference type="ChEBI" id="CHEBI:18420"/>
    </ligand>
</feature>
<dbReference type="PANTHER" id="PTHR11902">
    <property type="entry name" value="ENOLASE"/>
    <property type="match status" value="1"/>
</dbReference>
<evidence type="ECO:0000256" key="6">
    <source>
        <dbReference type="ARBA" id="ARBA00023239"/>
    </source>
</evidence>
<reference evidence="10 11" key="1">
    <citation type="submission" date="2020-05" db="EMBL/GenBank/DDBJ databases">
        <title>Vigna angularis (adzuki bean) Var. LongXiaoDou No. 4 denovo assembly.</title>
        <authorList>
            <person name="Xiang H."/>
        </authorList>
    </citation>
    <scope>NUCLEOTIDE SEQUENCE [LARGE SCALE GENOMIC DNA]</scope>
    <source>
        <tissue evidence="10">Leaf</tissue>
    </source>
</reference>
<dbReference type="InterPro" id="IPR029017">
    <property type="entry name" value="Enolase-like_N"/>
</dbReference>
<dbReference type="InterPro" id="IPR020810">
    <property type="entry name" value="Enolase_C"/>
</dbReference>
<feature type="domain" description="Enolase C-terminal TIM barrel" evidence="8">
    <location>
        <begin position="184"/>
        <end position="462"/>
    </location>
</feature>
<evidence type="ECO:0000256" key="7">
    <source>
        <dbReference type="PIRSR" id="PIRSR001400-3"/>
    </source>
</evidence>
<dbReference type="PIRSF" id="PIRSF001400">
    <property type="entry name" value="Enolase"/>
    <property type="match status" value="1"/>
</dbReference>
<organism evidence="10 11">
    <name type="scientific">Phaseolus angularis</name>
    <name type="common">Azuki bean</name>
    <name type="synonym">Vigna angularis</name>
    <dbReference type="NCBI Taxonomy" id="3914"/>
    <lineage>
        <taxon>Eukaryota</taxon>
        <taxon>Viridiplantae</taxon>
        <taxon>Streptophyta</taxon>
        <taxon>Embryophyta</taxon>
        <taxon>Tracheophyta</taxon>
        <taxon>Spermatophyta</taxon>
        <taxon>Magnoliopsida</taxon>
        <taxon>eudicotyledons</taxon>
        <taxon>Gunneridae</taxon>
        <taxon>Pentapetalae</taxon>
        <taxon>rosids</taxon>
        <taxon>fabids</taxon>
        <taxon>Fabales</taxon>
        <taxon>Fabaceae</taxon>
        <taxon>Papilionoideae</taxon>
        <taxon>50 kb inversion clade</taxon>
        <taxon>NPAAA clade</taxon>
        <taxon>indigoferoid/millettioid clade</taxon>
        <taxon>Phaseoleae</taxon>
        <taxon>Vigna</taxon>
    </lineage>
</organism>
<dbReference type="SMART" id="SM01192">
    <property type="entry name" value="Enolase_C"/>
    <property type="match status" value="1"/>
</dbReference>
<dbReference type="Gene3D" id="3.30.390.10">
    <property type="entry name" value="Enolase-like, N-terminal domain"/>
    <property type="match status" value="1"/>
</dbReference>
<comment type="pathway">
    <text evidence="1">Carbohydrate degradation; glycolysis; pyruvate from D-glyceraldehyde 3-phosphate: step 4/5.</text>
</comment>
<evidence type="ECO:0000259" key="9">
    <source>
        <dbReference type="SMART" id="SM01193"/>
    </source>
</evidence>
<dbReference type="InterPro" id="IPR020811">
    <property type="entry name" value="Enolase_N"/>
</dbReference>
<dbReference type="Pfam" id="PF03952">
    <property type="entry name" value="Enolase_N"/>
    <property type="match status" value="1"/>
</dbReference>
<dbReference type="GO" id="GO:0006096">
    <property type="term" value="P:glycolytic process"/>
    <property type="evidence" value="ECO:0007669"/>
    <property type="project" value="UniProtKB-KW"/>
</dbReference>
<dbReference type="GO" id="GO:0000015">
    <property type="term" value="C:phosphopyruvate hydratase complex"/>
    <property type="evidence" value="ECO:0007669"/>
    <property type="project" value="InterPro"/>
</dbReference>
<dbReference type="EMBL" id="JABFOF010000007">
    <property type="protein sequence ID" value="KAG2390705.1"/>
    <property type="molecule type" value="Genomic_DNA"/>
</dbReference>
<dbReference type="SUPFAM" id="SSF54826">
    <property type="entry name" value="Enolase N-terminal domain-like"/>
    <property type="match status" value="1"/>
</dbReference>
<feature type="domain" description="Enolase N-terminal" evidence="9">
    <location>
        <begin position="47"/>
        <end position="176"/>
    </location>
</feature>
<comment type="cofactor">
    <cofactor evidence="7">
        <name>Mg(2+)</name>
        <dbReference type="ChEBI" id="CHEBI:18420"/>
    </cofactor>
    <text evidence="7">Mg(2+) is required for catalysis and for stabilizing the dimer.</text>
</comment>
<dbReference type="CDD" id="cd22962">
    <property type="entry name" value="DD_AtENO3-like"/>
    <property type="match status" value="1"/>
</dbReference>
<dbReference type="FunFam" id="3.30.390.10:FF:000001">
    <property type="entry name" value="Enolase"/>
    <property type="match status" value="1"/>
</dbReference>
<feature type="binding site" evidence="7">
    <location>
        <position position="276"/>
    </location>
    <ligand>
        <name>Mg(2+)</name>
        <dbReference type="ChEBI" id="CHEBI:18420"/>
    </ligand>
</feature>
<dbReference type="SMART" id="SM01193">
    <property type="entry name" value="Enolase_N"/>
    <property type="match status" value="1"/>
</dbReference>
<evidence type="ECO:0000256" key="3">
    <source>
        <dbReference type="ARBA" id="ARBA00012058"/>
    </source>
</evidence>
<dbReference type="Gene3D" id="3.20.20.120">
    <property type="entry name" value="Enolase-like C-terminal domain"/>
    <property type="match status" value="1"/>
</dbReference>
<dbReference type="HAMAP" id="MF_00318">
    <property type="entry name" value="Enolase"/>
    <property type="match status" value="1"/>
</dbReference>
<evidence type="ECO:0000313" key="10">
    <source>
        <dbReference type="EMBL" id="KAG2390705.1"/>
    </source>
</evidence>
<accession>A0A8T0K4S0</accession>
<dbReference type="InterPro" id="IPR000941">
    <property type="entry name" value="Enolase"/>
</dbReference>
<evidence type="ECO:0000256" key="2">
    <source>
        <dbReference type="ARBA" id="ARBA00009604"/>
    </source>
</evidence>
<feature type="binding site" evidence="7">
    <location>
        <position position="350"/>
    </location>
    <ligand>
        <name>Mg(2+)</name>
        <dbReference type="ChEBI" id="CHEBI:18420"/>
    </ligand>
</feature>
<dbReference type="Pfam" id="PF00113">
    <property type="entry name" value="Enolase_C"/>
    <property type="match status" value="1"/>
</dbReference>
<evidence type="ECO:0000256" key="5">
    <source>
        <dbReference type="ARBA" id="ARBA00023152"/>
    </source>
</evidence>
<proteinExistence type="inferred from homology"/>
<keyword evidence="7" id="KW-0479">Metal-binding</keyword>
<dbReference type="PRINTS" id="PR00148">
    <property type="entry name" value="ENOLASE"/>
</dbReference>
<dbReference type="PANTHER" id="PTHR11902:SF56">
    <property type="entry name" value="CYTOSOLIC ENOLASE 3"/>
    <property type="match status" value="1"/>
</dbReference>
<comment type="caution">
    <text evidence="10">The sequence shown here is derived from an EMBL/GenBank/DDBJ whole genome shotgun (WGS) entry which is preliminary data.</text>
</comment>
<dbReference type="GO" id="GO:0004634">
    <property type="term" value="F:phosphopyruvate hydratase activity"/>
    <property type="evidence" value="ECO:0007669"/>
    <property type="project" value="UniProtKB-EC"/>
</dbReference>
<keyword evidence="5" id="KW-0324">Glycolysis</keyword>
<evidence type="ECO:0000256" key="1">
    <source>
        <dbReference type="ARBA" id="ARBA00005031"/>
    </source>
</evidence>
<evidence type="ECO:0000259" key="8">
    <source>
        <dbReference type="SMART" id="SM01192"/>
    </source>
</evidence>
<name>A0A8T0K4S0_PHAAN</name>
<keyword evidence="6" id="KW-0456">Lyase</keyword>